<dbReference type="Pfam" id="PF01557">
    <property type="entry name" value="FAA_hydrolase"/>
    <property type="match status" value="1"/>
</dbReference>
<dbReference type="Proteomes" id="UP000666915">
    <property type="component" value="Unassembled WGS sequence"/>
</dbReference>
<keyword evidence="5" id="KW-1185">Reference proteome</keyword>
<keyword evidence="2" id="KW-0479">Metal-binding</keyword>
<organism evidence="4 5">
    <name type="scientific">Actinomadura nitritigenes</name>
    <dbReference type="NCBI Taxonomy" id="134602"/>
    <lineage>
        <taxon>Bacteria</taxon>
        <taxon>Bacillati</taxon>
        <taxon>Actinomycetota</taxon>
        <taxon>Actinomycetes</taxon>
        <taxon>Streptosporangiales</taxon>
        <taxon>Thermomonosporaceae</taxon>
        <taxon>Actinomadura</taxon>
    </lineage>
</organism>
<dbReference type="EMBL" id="JAGEOK010000057">
    <property type="protein sequence ID" value="MBO2444992.1"/>
    <property type="molecule type" value="Genomic_DNA"/>
</dbReference>
<dbReference type="InterPro" id="IPR011234">
    <property type="entry name" value="Fumarylacetoacetase-like_C"/>
</dbReference>
<reference evidence="4 5" key="1">
    <citation type="submission" date="2021-03" db="EMBL/GenBank/DDBJ databases">
        <authorList>
            <person name="Kanchanasin P."/>
            <person name="Saeng-In P."/>
            <person name="Phongsopitanun W."/>
            <person name="Yuki M."/>
            <person name="Kudo T."/>
            <person name="Ohkuma M."/>
            <person name="Tanasupawat S."/>
        </authorList>
    </citation>
    <scope>NUCLEOTIDE SEQUENCE [LARGE SCALE GENOMIC DNA]</scope>
    <source>
        <strain evidence="4 5">L46</strain>
    </source>
</reference>
<accession>A0ABS3RG19</accession>
<comment type="similarity">
    <text evidence="1">Belongs to the FAH family.</text>
</comment>
<dbReference type="GO" id="GO:0016787">
    <property type="term" value="F:hydrolase activity"/>
    <property type="evidence" value="ECO:0007669"/>
    <property type="project" value="UniProtKB-KW"/>
</dbReference>
<dbReference type="InterPro" id="IPR051121">
    <property type="entry name" value="FAH"/>
</dbReference>
<evidence type="ECO:0000313" key="4">
    <source>
        <dbReference type="EMBL" id="MBO2444992.1"/>
    </source>
</evidence>
<protein>
    <submittedName>
        <fullName evidence="4">Fumarylacetoacetate hydrolase family protein</fullName>
    </submittedName>
</protein>
<dbReference type="PANTHER" id="PTHR42796">
    <property type="entry name" value="FUMARYLACETOACETATE HYDROLASE DOMAIN-CONTAINING PROTEIN 2A-RELATED"/>
    <property type="match status" value="1"/>
</dbReference>
<feature type="domain" description="Fumarylacetoacetase-like C-terminal" evidence="3">
    <location>
        <begin position="72"/>
        <end position="279"/>
    </location>
</feature>
<gene>
    <name evidence="4" type="ORF">J4557_46570</name>
</gene>
<dbReference type="SUPFAM" id="SSF56529">
    <property type="entry name" value="FAH"/>
    <property type="match status" value="1"/>
</dbReference>
<evidence type="ECO:0000313" key="5">
    <source>
        <dbReference type="Proteomes" id="UP000666915"/>
    </source>
</evidence>
<name>A0ABS3RG19_9ACTN</name>
<dbReference type="RefSeq" id="WP_208273944.1">
    <property type="nucleotide sequence ID" value="NZ_BAAAGM010000131.1"/>
</dbReference>
<dbReference type="Gene3D" id="3.90.850.10">
    <property type="entry name" value="Fumarylacetoacetase-like, C-terminal domain"/>
    <property type="match status" value="1"/>
</dbReference>
<dbReference type="PANTHER" id="PTHR42796:SF4">
    <property type="entry name" value="FUMARYLACETOACETATE HYDROLASE DOMAIN-CONTAINING PROTEIN 2A"/>
    <property type="match status" value="1"/>
</dbReference>
<proteinExistence type="inferred from homology"/>
<keyword evidence="4" id="KW-0378">Hydrolase</keyword>
<dbReference type="InterPro" id="IPR036663">
    <property type="entry name" value="Fumarylacetoacetase_C_sf"/>
</dbReference>
<evidence type="ECO:0000256" key="1">
    <source>
        <dbReference type="ARBA" id="ARBA00010211"/>
    </source>
</evidence>
<evidence type="ECO:0000256" key="2">
    <source>
        <dbReference type="ARBA" id="ARBA00022723"/>
    </source>
</evidence>
<evidence type="ECO:0000259" key="3">
    <source>
        <dbReference type="Pfam" id="PF01557"/>
    </source>
</evidence>
<comment type="caution">
    <text evidence="4">The sequence shown here is derived from an EMBL/GenBank/DDBJ whole genome shotgun (WGS) entry which is preliminary data.</text>
</comment>
<sequence length="280" mass="29511">MRIANLAGRAVLLTESGALDVHEASGGALGPEPQALFDRWDQARPVLATLTGEALPYAEEDLRAPVPRPGQIFAIGVNYRDHADEADLQAASTDAPPVTFTKFAASLTGPAARVDLPEGWVDWEVELVVVIGRGGHRVDPAAAWDHVAGLTVGQDLSERLTQWAGPAPQQFSLGKSYPGFSPTGPAVVTLDEVPDPADLRIGCTLNGETMQDSRTAEMIFDVPALVARLSAITPLLPGDLIFTGTPAGIGATRTPPRFLAPGDELVSTIEHLGALRTTFS</sequence>